<evidence type="ECO:0000313" key="2">
    <source>
        <dbReference type="Proteomes" id="UP000295075"/>
    </source>
</evidence>
<dbReference type="Pfam" id="PF07166">
    <property type="entry name" value="DUF1398"/>
    <property type="match status" value="1"/>
</dbReference>
<name>A0A4R4PN81_9ACTN</name>
<dbReference type="RefSeq" id="WP_132411601.1">
    <property type="nucleotide sequence ID" value="NZ_SMKA01000158.1"/>
</dbReference>
<accession>A0A4R4PN81</accession>
<gene>
    <name evidence="1" type="ORF">E1261_27830</name>
</gene>
<dbReference type="AlphaFoldDB" id="A0A4R4PN81"/>
<protein>
    <submittedName>
        <fullName evidence="1">DUF1398 domain-containing protein</fullName>
    </submittedName>
</protein>
<dbReference type="SUPFAM" id="SSF160419">
    <property type="entry name" value="YdfO-like"/>
    <property type="match status" value="1"/>
</dbReference>
<sequence>MFTLEQTNEIHDRLGNASTLKDYLLALRAIGVLASVSYLTDGHTVHHGADGYEVVTEPTHEVFEVAATSDKEAFVEQLRLHETGVTSYVEMSRGLAEAGVDKWTLDTMELTMTYYDRAGTVLLSESV</sequence>
<reference evidence="1 2" key="1">
    <citation type="submission" date="2019-03" db="EMBL/GenBank/DDBJ databases">
        <title>Draft genome sequences of novel Actinobacteria.</title>
        <authorList>
            <person name="Sahin N."/>
            <person name="Ay H."/>
            <person name="Saygin H."/>
        </authorList>
    </citation>
    <scope>NUCLEOTIDE SEQUENCE [LARGE SCALE GENOMIC DNA]</scope>
    <source>
        <strain evidence="1 2">JCM 30547</strain>
    </source>
</reference>
<proteinExistence type="predicted"/>
<keyword evidence="2" id="KW-1185">Reference proteome</keyword>
<dbReference type="InterPro" id="IPR009833">
    <property type="entry name" value="DUF1398"/>
</dbReference>
<dbReference type="OrthoDB" id="1550456at2"/>
<organism evidence="1 2">
    <name type="scientific">Kribbella albertanoniae</name>
    <dbReference type="NCBI Taxonomy" id="1266829"/>
    <lineage>
        <taxon>Bacteria</taxon>
        <taxon>Bacillati</taxon>
        <taxon>Actinomycetota</taxon>
        <taxon>Actinomycetes</taxon>
        <taxon>Propionibacteriales</taxon>
        <taxon>Kribbellaceae</taxon>
        <taxon>Kribbella</taxon>
    </lineage>
</organism>
<comment type="caution">
    <text evidence="1">The sequence shown here is derived from an EMBL/GenBank/DDBJ whole genome shotgun (WGS) entry which is preliminary data.</text>
</comment>
<dbReference type="EMBL" id="SMKA01000158">
    <property type="protein sequence ID" value="TDC23677.1"/>
    <property type="molecule type" value="Genomic_DNA"/>
</dbReference>
<dbReference type="Proteomes" id="UP000295075">
    <property type="component" value="Unassembled WGS sequence"/>
</dbReference>
<dbReference type="InterPro" id="IPR036696">
    <property type="entry name" value="YdfO-like_sf"/>
</dbReference>
<dbReference type="Gene3D" id="3.30.1810.10">
    <property type="entry name" value="YdfO-like"/>
    <property type="match status" value="1"/>
</dbReference>
<evidence type="ECO:0000313" key="1">
    <source>
        <dbReference type="EMBL" id="TDC23677.1"/>
    </source>
</evidence>